<feature type="domain" description="AB hydrolase-1" evidence="2">
    <location>
        <begin position="298"/>
        <end position="527"/>
    </location>
</feature>
<dbReference type="AlphaFoldDB" id="A0A4V2NLT7"/>
<dbReference type="InterPro" id="IPR000073">
    <property type="entry name" value="AB_hydrolase_1"/>
</dbReference>
<dbReference type="Proteomes" id="UP000291822">
    <property type="component" value="Unassembled WGS sequence"/>
</dbReference>
<comment type="caution">
    <text evidence="3">The sequence shown here is derived from an EMBL/GenBank/DDBJ whole genome shotgun (WGS) entry which is preliminary data.</text>
</comment>
<keyword evidence="4" id="KW-1185">Reference proteome</keyword>
<dbReference type="EMBL" id="SJTG01000002">
    <property type="protein sequence ID" value="TCI10281.1"/>
    <property type="molecule type" value="Genomic_DNA"/>
</dbReference>
<organism evidence="3 4">
    <name type="scientific">Dyella soli</name>
    <dbReference type="NCBI Taxonomy" id="522319"/>
    <lineage>
        <taxon>Bacteria</taxon>
        <taxon>Pseudomonadati</taxon>
        <taxon>Pseudomonadota</taxon>
        <taxon>Gammaproteobacteria</taxon>
        <taxon>Lysobacterales</taxon>
        <taxon>Rhodanobacteraceae</taxon>
        <taxon>Dyella</taxon>
    </lineage>
</organism>
<feature type="region of interest" description="Disordered" evidence="1">
    <location>
        <begin position="1"/>
        <end position="20"/>
    </location>
</feature>
<evidence type="ECO:0000256" key="1">
    <source>
        <dbReference type="SAM" id="MobiDB-lite"/>
    </source>
</evidence>
<evidence type="ECO:0000259" key="2">
    <source>
        <dbReference type="Pfam" id="PF12697"/>
    </source>
</evidence>
<evidence type="ECO:0000313" key="4">
    <source>
        <dbReference type="Proteomes" id="UP000291822"/>
    </source>
</evidence>
<name>A0A4V2NLT7_9GAMM</name>
<reference evidence="3 4" key="1">
    <citation type="submission" date="2019-02" db="EMBL/GenBank/DDBJ databases">
        <title>Dyella amyloliquefaciens sp. nov., isolated from forest soil.</title>
        <authorList>
            <person name="Gao Z.-H."/>
            <person name="Qiu L.-H."/>
        </authorList>
    </citation>
    <scope>NUCLEOTIDE SEQUENCE [LARGE SCALE GENOMIC DNA]</scope>
    <source>
        <strain evidence="3 4">KACC 12747</strain>
    </source>
</reference>
<proteinExistence type="predicted"/>
<dbReference type="InterPro" id="IPR029058">
    <property type="entry name" value="AB_hydrolase_fold"/>
</dbReference>
<dbReference type="SUPFAM" id="SSF53474">
    <property type="entry name" value="alpha/beta-Hydrolases"/>
    <property type="match status" value="1"/>
</dbReference>
<evidence type="ECO:0000313" key="3">
    <source>
        <dbReference type="EMBL" id="TCI10281.1"/>
    </source>
</evidence>
<gene>
    <name evidence="3" type="ORF">EZM97_15395</name>
</gene>
<dbReference type="Pfam" id="PF12697">
    <property type="entry name" value="Abhydrolase_6"/>
    <property type="match status" value="1"/>
</dbReference>
<sequence>MRRSCNGDPPMRGADSVAFNPPAPRRVVTRVLCVLASLLLLAACSGATRPASSAPPGAAADANDALVVARHLWRDAAENRRAEPAARGWLRCAIAAHQAEATVDEARRDEATVVANSCTSELIGFLLKREPPLWTPRTVSIAGVKLDIVFRDMPRGFSDRPLALLRADAVSIPAILGRRYATPGFGVSMAAWQARCTDRPICALYPPEGITRPVTAWVETDAEGTARLVMTDPLLHPTLAIGDRQVTLATDVTAPLAALIERTRINRLALWTLVGGKQLAMREGLYLLEDYDPDKTPVIMLHGLGRSPLVWAKLTNMMIGAPDLRARYQVWHIVYPTNTPVLLNRLRVQRFLDRGWLILDPEGAAPAHKDMVLIGHSMGGVLSRLLASNSGDVLWHAAFDVPPSAVNGSRADVAVADEVFHFRAYPGITREIFLAAPHLGSPVADHFLGHLAVRLVSAHAPELDALGRLVDANAEHISPELLKDYRTEGLSSVSTLRANQPVSRASHALMPVAGVRYYTFAGNLPGEDPPGDGVVPLKSAMLEGAVSTTIVRDGHQLYLNQDVLAKILDILRQP</sequence>
<protein>
    <recommendedName>
        <fullName evidence="2">AB hydrolase-1 domain-containing protein</fullName>
    </recommendedName>
</protein>
<dbReference type="RefSeq" id="WP_131408149.1">
    <property type="nucleotide sequence ID" value="NZ_SJTG01000002.1"/>
</dbReference>
<accession>A0A4V2NLT7</accession>
<dbReference type="Gene3D" id="3.40.50.1820">
    <property type="entry name" value="alpha/beta hydrolase"/>
    <property type="match status" value="1"/>
</dbReference>